<evidence type="ECO:0000256" key="5">
    <source>
        <dbReference type="ARBA" id="ARBA00023136"/>
    </source>
</evidence>
<feature type="transmembrane region" description="Helical" evidence="6">
    <location>
        <begin position="182"/>
        <end position="202"/>
    </location>
</feature>
<evidence type="ECO:0000256" key="3">
    <source>
        <dbReference type="ARBA" id="ARBA00022692"/>
    </source>
</evidence>
<evidence type="ECO:0000256" key="2">
    <source>
        <dbReference type="ARBA" id="ARBA00022475"/>
    </source>
</evidence>
<evidence type="ECO:0000313" key="7">
    <source>
        <dbReference type="EMBL" id="BCL60053.1"/>
    </source>
</evidence>
<evidence type="ECO:0000313" key="8">
    <source>
        <dbReference type="Proteomes" id="UP000826725"/>
    </source>
</evidence>
<dbReference type="InterPro" id="IPR050833">
    <property type="entry name" value="Poly_Biosynth_Transport"/>
</dbReference>
<keyword evidence="3 6" id="KW-0812">Transmembrane</keyword>
<dbReference type="Proteomes" id="UP000826725">
    <property type="component" value="Chromosome"/>
</dbReference>
<protein>
    <recommendedName>
        <fullName evidence="9">Polysaccharide biosynthesis protein C-terminal domain-containing protein</fullName>
    </recommendedName>
</protein>
<feature type="transmembrane region" description="Helical" evidence="6">
    <location>
        <begin position="214"/>
        <end position="234"/>
    </location>
</feature>
<feature type="transmembrane region" description="Helical" evidence="6">
    <location>
        <begin position="7"/>
        <end position="25"/>
    </location>
</feature>
<evidence type="ECO:0000256" key="1">
    <source>
        <dbReference type="ARBA" id="ARBA00004651"/>
    </source>
</evidence>
<dbReference type="GO" id="GO:0005886">
    <property type="term" value="C:plasma membrane"/>
    <property type="evidence" value="ECO:0007669"/>
    <property type="project" value="UniProtKB-SubCell"/>
</dbReference>
<comment type="subcellular location">
    <subcellularLocation>
        <location evidence="1">Cell membrane</location>
        <topology evidence="1">Multi-pass membrane protein</topology>
    </subcellularLocation>
</comment>
<evidence type="ECO:0008006" key="9">
    <source>
        <dbReference type="Google" id="ProtNLM"/>
    </source>
</evidence>
<organism evidence="7 8">
    <name type="scientific">Desulfomarina profundi</name>
    <dbReference type="NCBI Taxonomy" id="2772557"/>
    <lineage>
        <taxon>Bacteria</taxon>
        <taxon>Pseudomonadati</taxon>
        <taxon>Thermodesulfobacteriota</taxon>
        <taxon>Desulfobulbia</taxon>
        <taxon>Desulfobulbales</taxon>
        <taxon>Desulfobulbaceae</taxon>
        <taxon>Desulfomarina</taxon>
    </lineage>
</organism>
<keyword evidence="8" id="KW-1185">Reference proteome</keyword>
<dbReference type="AlphaFoldDB" id="A0A8D5FJJ2"/>
<evidence type="ECO:0000256" key="6">
    <source>
        <dbReference type="SAM" id="Phobius"/>
    </source>
</evidence>
<reference evidence="7" key="1">
    <citation type="submission" date="2020-09" db="EMBL/GenBank/DDBJ databases">
        <title>Desulfogranum mesoprofundum gen. nov., sp. nov., a novel mesophilic, sulfate-reducing chemolithoautotroph isolated from a deep-sea hydrothermal vent chimney in the Suiyo Seamount.</title>
        <authorList>
            <person name="Hashimoto Y."/>
            <person name="Nakagawa S."/>
        </authorList>
    </citation>
    <scope>NUCLEOTIDE SEQUENCE</scope>
    <source>
        <strain evidence="7">KT2</strain>
    </source>
</reference>
<keyword evidence="4 6" id="KW-1133">Transmembrane helix</keyword>
<dbReference type="PANTHER" id="PTHR30250">
    <property type="entry name" value="PST FAMILY PREDICTED COLANIC ACID TRANSPORTER"/>
    <property type="match status" value="1"/>
</dbReference>
<feature type="transmembrane region" description="Helical" evidence="6">
    <location>
        <begin position="148"/>
        <end position="170"/>
    </location>
</feature>
<sequence length="267" mass="29686">MAFFNDAISYLGQITLLVVLFRFTAANTARVLWLIAGTSSLAVMACLFKLDRFSLSRTTLLTVSRKHWIFSRWLLAAALMQWTSGNYFIIGAGSILGPASAGALKASQNIMGISHIIFQGMENIVPARASYCYHQGGWAKLFTYLKKVTGWGGAFTAIIVLLAIVFPSFWMGTLYGSEYEAYSYVLQWYGGIYILIFLGLPLRAGLRAMEYSKPIFISYCLMTVFTAATANFFIRKFGLTGATAGIFATQMICQTNLAYALWRKKDK</sequence>
<feature type="transmembrane region" description="Helical" evidence="6">
    <location>
        <begin position="31"/>
        <end position="50"/>
    </location>
</feature>
<keyword evidence="5 6" id="KW-0472">Membrane</keyword>
<evidence type="ECO:0000256" key="4">
    <source>
        <dbReference type="ARBA" id="ARBA00022989"/>
    </source>
</evidence>
<dbReference type="EMBL" id="AP024086">
    <property type="protein sequence ID" value="BCL60053.1"/>
    <property type="molecule type" value="Genomic_DNA"/>
</dbReference>
<name>A0A8D5FJJ2_9BACT</name>
<dbReference type="KEGG" id="dbk:DGMP_07460"/>
<accession>A0A8D5FJJ2</accession>
<feature type="transmembrane region" description="Helical" evidence="6">
    <location>
        <begin position="240"/>
        <end position="262"/>
    </location>
</feature>
<dbReference type="PANTHER" id="PTHR30250:SF11">
    <property type="entry name" value="O-ANTIGEN TRANSPORTER-RELATED"/>
    <property type="match status" value="1"/>
</dbReference>
<keyword evidence="2" id="KW-1003">Cell membrane</keyword>
<proteinExistence type="predicted"/>
<gene>
    <name evidence="7" type="ORF">DGMP_07460</name>
</gene>